<keyword evidence="6" id="KW-0472">Membrane</keyword>
<dbReference type="EMBL" id="CP008876">
    <property type="protein sequence ID" value="AIF65449.1"/>
    <property type="molecule type" value="Genomic_DNA"/>
</dbReference>
<sequence length="185" mass="19673">MKKPMLVLLALFLYMLPQTVSAHAVLTASDPGQGGTVTESMDAFTLTFNSNVEDVVETKVIVDGQALATDSAAVDGTTVTVPLAQEMIDGNYELSYKVISADGHEVGNTISFTAEGLASAEESDSEQGSAVKNEQNTQVNEQEQTAAEESHEEEEGSDTGFIVTGLVIIALLCAAVLFFTYRKKD</sequence>
<dbReference type="PANTHER" id="PTHR34820:SF4">
    <property type="entry name" value="INNER MEMBRANE PROTEIN YEBZ"/>
    <property type="match status" value="1"/>
</dbReference>
<keyword evidence="6" id="KW-1133">Transmembrane helix</keyword>
<dbReference type="GO" id="GO:0005507">
    <property type="term" value="F:copper ion binding"/>
    <property type="evidence" value="ECO:0007669"/>
    <property type="project" value="InterPro"/>
</dbReference>
<feature type="signal peptide" evidence="7">
    <location>
        <begin position="1"/>
        <end position="22"/>
    </location>
</feature>
<dbReference type="InterPro" id="IPR032694">
    <property type="entry name" value="CopC/D"/>
</dbReference>
<dbReference type="GO" id="GO:0005886">
    <property type="term" value="C:plasma membrane"/>
    <property type="evidence" value="ECO:0007669"/>
    <property type="project" value="TreeGrafter"/>
</dbReference>
<evidence type="ECO:0000256" key="1">
    <source>
        <dbReference type="ARBA" id="ARBA00004196"/>
    </source>
</evidence>
<dbReference type="KEGG" id="tap:GZ22_01430"/>
<dbReference type="GO" id="GO:0042597">
    <property type="term" value="C:periplasmic space"/>
    <property type="evidence" value="ECO:0007669"/>
    <property type="project" value="InterPro"/>
</dbReference>
<evidence type="ECO:0000256" key="7">
    <source>
        <dbReference type="SAM" id="SignalP"/>
    </source>
</evidence>
<evidence type="ECO:0000256" key="2">
    <source>
        <dbReference type="ARBA" id="ARBA00022723"/>
    </source>
</evidence>
<evidence type="ECO:0000256" key="4">
    <source>
        <dbReference type="ARBA" id="ARBA00023008"/>
    </source>
</evidence>
<evidence type="ECO:0000259" key="8">
    <source>
        <dbReference type="Pfam" id="PF04234"/>
    </source>
</evidence>
<feature type="domain" description="CopC" evidence="8">
    <location>
        <begin position="23"/>
        <end position="113"/>
    </location>
</feature>
<keyword evidence="6" id="KW-0812">Transmembrane</keyword>
<evidence type="ECO:0000256" key="5">
    <source>
        <dbReference type="SAM" id="MobiDB-lite"/>
    </source>
</evidence>
<dbReference type="Pfam" id="PF04234">
    <property type="entry name" value="CopC"/>
    <property type="match status" value="1"/>
</dbReference>
<organism evidence="9 10">
    <name type="scientific">Terribacillus saccharophilus</name>
    <dbReference type="NCBI Taxonomy" id="361277"/>
    <lineage>
        <taxon>Bacteria</taxon>
        <taxon>Bacillati</taxon>
        <taxon>Bacillota</taxon>
        <taxon>Bacilli</taxon>
        <taxon>Bacillales</taxon>
        <taxon>Bacillaceae</taxon>
        <taxon>Terribacillus</taxon>
    </lineage>
</organism>
<dbReference type="InterPro" id="IPR014756">
    <property type="entry name" value="Ig_E-set"/>
</dbReference>
<dbReference type="OrthoDB" id="2353937at2"/>
<comment type="subcellular location">
    <subcellularLocation>
        <location evidence="1">Cell envelope</location>
    </subcellularLocation>
</comment>
<keyword evidence="3 7" id="KW-0732">Signal</keyword>
<dbReference type="AlphaFoldDB" id="A0A075LG93"/>
<dbReference type="GO" id="GO:0006825">
    <property type="term" value="P:copper ion transport"/>
    <property type="evidence" value="ECO:0007669"/>
    <property type="project" value="InterPro"/>
</dbReference>
<dbReference type="GO" id="GO:0030313">
    <property type="term" value="C:cell envelope"/>
    <property type="evidence" value="ECO:0007669"/>
    <property type="project" value="UniProtKB-SubCell"/>
</dbReference>
<dbReference type="Proteomes" id="UP000027980">
    <property type="component" value="Chromosome"/>
</dbReference>
<dbReference type="GeneID" id="34222410"/>
<dbReference type="HOGENOM" id="CLU_087859_0_2_9"/>
<proteinExistence type="predicted"/>
<keyword evidence="2" id="KW-0479">Metal-binding</keyword>
<name>A0A075LG93_9BACI</name>
<accession>A0A075LG93</accession>
<evidence type="ECO:0000256" key="6">
    <source>
        <dbReference type="SAM" id="Phobius"/>
    </source>
</evidence>
<dbReference type="InterPro" id="IPR014755">
    <property type="entry name" value="Cu-Rt/internalin_Ig-like"/>
</dbReference>
<dbReference type="Gene3D" id="2.60.40.1220">
    <property type="match status" value="1"/>
</dbReference>
<dbReference type="GO" id="GO:0046688">
    <property type="term" value="P:response to copper ion"/>
    <property type="evidence" value="ECO:0007669"/>
    <property type="project" value="InterPro"/>
</dbReference>
<feature type="compositionally biased region" description="Low complexity" evidence="5">
    <location>
        <begin position="133"/>
        <end position="147"/>
    </location>
</feature>
<dbReference type="SUPFAM" id="SSF81296">
    <property type="entry name" value="E set domains"/>
    <property type="match status" value="1"/>
</dbReference>
<evidence type="ECO:0000313" key="9">
    <source>
        <dbReference type="EMBL" id="AIF65449.1"/>
    </source>
</evidence>
<dbReference type="InterPro" id="IPR007348">
    <property type="entry name" value="CopC_dom"/>
</dbReference>
<feature type="transmembrane region" description="Helical" evidence="6">
    <location>
        <begin position="160"/>
        <end position="181"/>
    </location>
</feature>
<reference evidence="9 10" key="1">
    <citation type="submission" date="2014-07" db="EMBL/GenBank/DDBJ databases">
        <title>Complete genome sequence of a moderately halophilic bacterium Terribacillus aidingensis MP602, isolated from Cryptomeria fortunei in Tianmu mountain in China.</title>
        <authorList>
            <person name="Wang Y."/>
            <person name="Lu P."/>
            <person name="Zhang L."/>
        </authorList>
    </citation>
    <scope>NUCLEOTIDE SEQUENCE [LARGE SCALE GENOMIC DNA]</scope>
    <source>
        <strain evidence="9 10">MP602</strain>
    </source>
</reference>
<protein>
    <recommendedName>
        <fullName evidence="8">CopC domain-containing protein</fullName>
    </recommendedName>
</protein>
<feature type="region of interest" description="Disordered" evidence="5">
    <location>
        <begin position="117"/>
        <end position="157"/>
    </location>
</feature>
<evidence type="ECO:0000313" key="10">
    <source>
        <dbReference type="Proteomes" id="UP000027980"/>
    </source>
</evidence>
<dbReference type="RefSeq" id="WP_038557984.1">
    <property type="nucleotide sequence ID" value="NZ_CP008876.1"/>
</dbReference>
<feature type="chain" id="PRO_5039691507" description="CopC domain-containing protein" evidence="7">
    <location>
        <begin position="23"/>
        <end position="185"/>
    </location>
</feature>
<dbReference type="PANTHER" id="PTHR34820">
    <property type="entry name" value="INNER MEMBRANE PROTEIN YEBZ"/>
    <property type="match status" value="1"/>
</dbReference>
<evidence type="ECO:0000256" key="3">
    <source>
        <dbReference type="ARBA" id="ARBA00022729"/>
    </source>
</evidence>
<gene>
    <name evidence="9" type="ORF">GZ22_01430</name>
</gene>
<keyword evidence="4" id="KW-0186">Copper</keyword>